<dbReference type="SUPFAM" id="SSF53850">
    <property type="entry name" value="Periplasmic binding protein-like II"/>
    <property type="match status" value="1"/>
</dbReference>
<dbReference type="RefSeq" id="WP_120600871.1">
    <property type="nucleotide sequence ID" value="NZ_RAWE01000005.1"/>
</dbReference>
<dbReference type="PANTHER" id="PTHR30537:SF3">
    <property type="entry name" value="TRANSCRIPTIONAL REGULATORY PROTEIN"/>
    <property type="match status" value="1"/>
</dbReference>
<dbReference type="InterPro" id="IPR036388">
    <property type="entry name" value="WH-like_DNA-bd_sf"/>
</dbReference>
<dbReference type="SUPFAM" id="SSF46785">
    <property type="entry name" value="Winged helix' DNA-binding domain"/>
    <property type="match status" value="1"/>
</dbReference>
<evidence type="ECO:0000259" key="5">
    <source>
        <dbReference type="PROSITE" id="PS50931"/>
    </source>
</evidence>
<evidence type="ECO:0000256" key="2">
    <source>
        <dbReference type="ARBA" id="ARBA00023015"/>
    </source>
</evidence>
<keyword evidence="7" id="KW-1185">Reference proteome</keyword>
<protein>
    <submittedName>
        <fullName evidence="6">LysR family transcriptional regulator</fullName>
    </submittedName>
</protein>
<dbReference type="GO" id="GO:0006351">
    <property type="term" value="P:DNA-templated transcription"/>
    <property type="evidence" value="ECO:0007669"/>
    <property type="project" value="TreeGrafter"/>
</dbReference>
<dbReference type="InterPro" id="IPR005119">
    <property type="entry name" value="LysR_subst-bd"/>
</dbReference>
<dbReference type="EMBL" id="RAWE01000005">
    <property type="protein sequence ID" value="RKH07230.1"/>
    <property type="molecule type" value="Genomic_DNA"/>
</dbReference>
<comment type="caution">
    <text evidence="6">The sequence shown here is derived from an EMBL/GenBank/DDBJ whole genome shotgun (WGS) entry which is preliminary data.</text>
</comment>
<evidence type="ECO:0000313" key="7">
    <source>
        <dbReference type="Proteomes" id="UP000268313"/>
    </source>
</evidence>
<dbReference type="Pfam" id="PF03466">
    <property type="entry name" value="LysR_substrate"/>
    <property type="match status" value="1"/>
</dbReference>
<dbReference type="Gene3D" id="1.10.10.10">
    <property type="entry name" value="Winged helix-like DNA-binding domain superfamily/Winged helix DNA-binding domain"/>
    <property type="match status" value="1"/>
</dbReference>
<dbReference type="GO" id="GO:0043565">
    <property type="term" value="F:sequence-specific DNA binding"/>
    <property type="evidence" value="ECO:0007669"/>
    <property type="project" value="TreeGrafter"/>
</dbReference>
<dbReference type="OrthoDB" id="5338251at2"/>
<evidence type="ECO:0000256" key="4">
    <source>
        <dbReference type="ARBA" id="ARBA00023163"/>
    </source>
</evidence>
<proteinExistence type="inferred from homology"/>
<dbReference type="Pfam" id="PF00126">
    <property type="entry name" value="HTH_1"/>
    <property type="match status" value="1"/>
</dbReference>
<keyword evidence="4" id="KW-0804">Transcription</keyword>
<dbReference type="Gene3D" id="3.40.190.290">
    <property type="match status" value="1"/>
</dbReference>
<dbReference type="InterPro" id="IPR000847">
    <property type="entry name" value="LysR_HTH_N"/>
</dbReference>
<dbReference type="InterPro" id="IPR036390">
    <property type="entry name" value="WH_DNA-bd_sf"/>
</dbReference>
<evidence type="ECO:0000256" key="3">
    <source>
        <dbReference type="ARBA" id="ARBA00023125"/>
    </source>
</evidence>
<accession>A0A3A8KGY2</accession>
<dbReference type="Proteomes" id="UP000268313">
    <property type="component" value="Unassembled WGS sequence"/>
</dbReference>
<dbReference type="GO" id="GO:0003700">
    <property type="term" value="F:DNA-binding transcription factor activity"/>
    <property type="evidence" value="ECO:0007669"/>
    <property type="project" value="InterPro"/>
</dbReference>
<evidence type="ECO:0000256" key="1">
    <source>
        <dbReference type="ARBA" id="ARBA00009437"/>
    </source>
</evidence>
<name>A0A3A8KGY2_9BACT</name>
<keyword evidence="2" id="KW-0805">Transcription regulation</keyword>
<reference evidence="7" key="1">
    <citation type="submission" date="2018-09" db="EMBL/GenBank/DDBJ databases">
        <authorList>
            <person name="Livingstone P.G."/>
            <person name="Whitworth D.E."/>
        </authorList>
    </citation>
    <scope>NUCLEOTIDE SEQUENCE [LARGE SCALE GENOMIC DNA]</scope>
    <source>
        <strain evidence="7">CA043D</strain>
    </source>
</reference>
<feature type="domain" description="HTH lysR-type" evidence="5">
    <location>
        <begin position="6"/>
        <end position="63"/>
    </location>
</feature>
<dbReference type="InterPro" id="IPR058163">
    <property type="entry name" value="LysR-type_TF_proteobact-type"/>
</dbReference>
<keyword evidence="3" id="KW-0238">DNA-binding</keyword>
<dbReference type="PROSITE" id="PS50931">
    <property type="entry name" value="HTH_LYSR"/>
    <property type="match status" value="1"/>
</dbReference>
<gene>
    <name evidence="6" type="ORF">D7X32_02460</name>
</gene>
<organism evidence="6 7">
    <name type="scientific">Corallococcus carmarthensis</name>
    <dbReference type="NCBI Taxonomy" id="2316728"/>
    <lineage>
        <taxon>Bacteria</taxon>
        <taxon>Pseudomonadati</taxon>
        <taxon>Myxococcota</taxon>
        <taxon>Myxococcia</taxon>
        <taxon>Myxococcales</taxon>
        <taxon>Cystobacterineae</taxon>
        <taxon>Myxococcaceae</taxon>
        <taxon>Corallococcus</taxon>
    </lineage>
</organism>
<dbReference type="AlphaFoldDB" id="A0A3A8KGY2"/>
<evidence type="ECO:0000313" key="6">
    <source>
        <dbReference type="EMBL" id="RKH07230.1"/>
    </source>
</evidence>
<dbReference type="PANTHER" id="PTHR30537">
    <property type="entry name" value="HTH-TYPE TRANSCRIPTIONAL REGULATOR"/>
    <property type="match status" value="1"/>
</dbReference>
<sequence length="314" mass="34716">MENKLPAWDDLRVLLEVHRGGSFLAAGLQLGLSTSTVARRIGALEKDLGRALVHRTSQGVWLEKEALELIALAEGFEQSLRAHRRDGGGSSPYAGRIRVSLPDGFLVGAAEAATRFRRLHPETLVEVISELRFVDLSSREADIGVRGGRSSSPVLIDKPLGDVVTGLYASAEYLARALPKRFLGADDYREQDFVVEDETPRGQGPSQWLIQRGACRFPFRSNSMEARLHAAKGGMGLVMLGVGAEQEHLGLIRVRLETPLPSLRFYLTMHKDLRKVPRIREFAATFEAVFAEYLAAQAEAEAPPRSKRPRARVR</sequence>
<comment type="similarity">
    <text evidence="1">Belongs to the LysR transcriptional regulatory family.</text>
</comment>